<accession>A0A8H7BJ94</accession>
<evidence type="ECO:0000313" key="1">
    <source>
        <dbReference type="EMBL" id="KAF7722154.1"/>
    </source>
</evidence>
<protein>
    <recommendedName>
        <fullName evidence="3">Arrestin-like N-terminal domain-containing protein</fullName>
    </recommendedName>
</protein>
<dbReference type="OrthoDB" id="2219406at2759"/>
<organism evidence="1 2">
    <name type="scientific">Apophysomyces ossiformis</name>
    <dbReference type="NCBI Taxonomy" id="679940"/>
    <lineage>
        <taxon>Eukaryota</taxon>
        <taxon>Fungi</taxon>
        <taxon>Fungi incertae sedis</taxon>
        <taxon>Mucoromycota</taxon>
        <taxon>Mucoromycotina</taxon>
        <taxon>Mucoromycetes</taxon>
        <taxon>Mucorales</taxon>
        <taxon>Mucorineae</taxon>
        <taxon>Mucoraceae</taxon>
        <taxon>Apophysomyces</taxon>
    </lineage>
</organism>
<name>A0A8H7BJ94_9FUNG</name>
<dbReference type="Gene3D" id="2.60.40.640">
    <property type="match status" value="1"/>
</dbReference>
<dbReference type="EMBL" id="JABAYA010000211">
    <property type="protein sequence ID" value="KAF7722154.1"/>
    <property type="molecule type" value="Genomic_DNA"/>
</dbReference>
<proteinExistence type="predicted"/>
<evidence type="ECO:0008006" key="3">
    <source>
        <dbReference type="Google" id="ProtNLM"/>
    </source>
</evidence>
<gene>
    <name evidence="1" type="ORF">EC973_003667</name>
</gene>
<keyword evidence="2" id="KW-1185">Reference proteome</keyword>
<sequence length="373" mass="42308">MKRFTHDAGKHLPPVDLYVADKPVYFIGPASRENPMSGIRSKVMGTVQFHDRKIKWNRITLQFCGKAGIDVHVPASTLPNSFVSNETNDQSTRMQATIQICQVEKELIFTGEPTIEFGLHLPSELPPSIRTDHAFVEYTLVAIFSAGTFFKKYRIQRSVIVRRHYLPGPSAMIPSIEYNGVRQWFEWSAEVPKATAVESGEVVLALRWSVEKERVEVDRVELALEELENYRFRTKAGVHHLPPVITRFPSTEYHPPSFSNASDTHFIRTPIVTTRPRPIRSHHYDPFLEISHRLQLIIHFTASSNTVTEPLRLEFPIIITDYPAGEELSTLSLNDHSAGMVTSIGGDEAVVLDLDLPEYTPRYEQAIDSMNTS</sequence>
<comment type="caution">
    <text evidence="1">The sequence shown here is derived from an EMBL/GenBank/DDBJ whole genome shotgun (WGS) entry which is preliminary data.</text>
</comment>
<evidence type="ECO:0000313" key="2">
    <source>
        <dbReference type="Proteomes" id="UP000605846"/>
    </source>
</evidence>
<dbReference type="InterPro" id="IPR014752">
    <property type="entry name" value="Arrestin-like_C"/>
</dbReference>
<dbReference type="Proteomes" id="UP000605846">
    <property type="component" value="Unassembled WGS sequence"/>
</dbReference>
<dbReference type="AlphaFoldDB" id="A0A8H7BJ94"/>
<reference evidence="1" key="1">
    <citation type="submission" date="2020-01" db="EMBL/GenBank/DDBJ databases">
        <title>Genome Sequencing of Three Apophysomyces-Like Fungal Strains Confirms a Novel Fungal Genus in the Mucoromycota with divergent Burkholderia-like Endosymbiotic Bacteria.</title>
        <authorList>
            <person name="Stajich J.E."/>
            <person name="Macias A.M."/>
            <person name="Carter-House D."/>
            <person name="Lovett B."/>
            <person name="Kasson L.R."/>
            <person name="Berry K."/>
            <person name="Grigoriev I."/>
            <person name="Chang Y."/>
            <person name="Spatafora J."/>
            <person name="Kasson M.T."/>
        </authorList>
    </citation>
    <scope>NUCLEOTIDE SEQUENCE</scope>
    <source>
        <strain evidence="1">NRRL A-21654</strain>
    </source>
</reference>